<sequence>MLSPIHLLPRPTSMPGCVNPLRPVLLAMTFLLLAACSRLDLAYRNLDLVIPWWISTYVSLDDTQKAWLEPRLQKHLAWHCRTQLPEYVAWLEQLVRLSQRPKLTATDVLGQFVQVRDAARDIAVEITPTALGATQSLTPQQMGELYVAMDERNVELREEHVAPPLKQQVAARSERMRERVEEWMGPLRPSQQARIYTWARDQGDYNRIWADNRENWQKELRSALYGRHNADFPGRLTALLQAPETFWTAKYRKAYPAAEEALARLLTDLFNSADEGQRNALRRHIGEMMADLRGLECYPR</sequence>
<dbReference type="EMBL" id="CP043311">
    <property type="protein sequence ID" value="QEY61865.1"/>
    <property type="molecule type" value="Genomic_DNA"/>
</dbReference>
<proteinExistence type="predicted"/>
<dbReference type="KEGG" id="plal:FXN65_07250"/>
<dbReference type="Pfam" id="PF19795">
    <property type="entry name" value="DUF6279"/>
    <property type="match status" value="1"/>
</dbReference>
<protein>
    <recommendedName>
        <fullName evidence="3">Lipoprotein</fullName>
    </recommendedName>
</protein>
<evidence type="ECO:0000313" key="2">
    <source>
        <dbReference type="Proteomes" id="UP000327179"/>
    </source>
</evidence>
<dbReference type="AlphaFoldDB" id="A0A5J6QJB4"/>
<accession>A0A5J6QJB4</accession>
<dbReference type="PIRSF" id="PIRSF028200">
    <property type="entry name" value="UCP028200"/>
    <property type="match status" value="1"/>
</dbReference>
<gene>
    <name evidence="1" type="ORF">FXN65_07250</name>
</gene>
<reference evidence="1 2" key="1">
    <citation type="submission" date="2019-08" db="EMBL/GenBank/DDBJ databases">
        <title>Whole-genome Sequencing of e-waste polymer degrading bacterium Pseudomonas sp. strain PE08.</title>
        <authorList>
            <person name="Kirdat K."/>
            <person name="Debbarma P."/>
            <person name="Narawade N."/>
            <person name="Suyal D."/>
            <person name="Thorat V."/>
            <person name="Shouche Y."/>
            <person name="Goel R."/>
            <person name="Yadav A."/>
        </authorList>
    </citation>
    <scope>NUCLEOTIDE SEQUENCE [LARGE SCALE GENOMIC DNA]</scope>
    <source>
        <strain evidence="1 2">PE08</strain>
    </source>
</reference>
<evidence type="ECO:0000313" key="1">
    <source>
        <dbReference type="EMBL" id="QEY61865.1"/>
    </source>
</evidence>
<dbReference type="Proteomes" id="UP000327179">
    <property type="component" value="Chromosome"/>
</dbReference>
<organism evidence="1 2">
    <name type="scientific">Metapseudomonas lalkuanensis</name>
    <dbReference type="NCBI Taxonomy" id="2604832"/>
    <lineage>
        <taxon>Bacteria</taxon>
        <taxon>Pseudomonadati</taxon>
        <taxon>Pseudomonadota</taxon>
        <taxon>Gammaproteobacteria</taxon>
        <taxon>Pseudomonadales</taxon>
        <taxon>Pseudomonadaceae</taxon>
        <taxon>Metapseudomonas</taxon>
    </lineage>
</organism>
<keyword evidence="2" id="KW-1185">Reference proteome</keyword>
<evidence type="ECO:0008006" key="3">
    <source>
        <dbReference type="Google" id="ProtNLM"/>
    </source>
</evidence>
<dbReference type="InterPro" id="IPR016875">
    <property type="entry name" value="UCP028200"/>
</dbReference>
<name>A0A5J6QJB4_9GAMM</name>